<keyword evidence="10 23" id="KW-0479">Metal-binding</keyword>
<evidence type="ECO:0000256" key="9">
    <source>
        <dbReference type="ARBA" id="ARBA00022692"/>
    </source>
</evidence>
<comment type="catalytic activity">
    <reaction evidence="24">
        <text>a 1,2-diacyl-sn-glycerol + ATP = a 1,2-diacyl-sn-glycero-3-phosphate + ADP + H(+)</text>
        <dbReference type="Rhea" id="RHEA:10272"/>
        <dbReference type="ChEBI" id="CHEBI:15378"/>
        <dbReference type="ChEBI" id="CHEBI:17815"/>
        <dbReference type="ChEBI" id="CHEBI:30616"/>
        <dbReference type="ChEBI" id="CHEBI:58608"/>
        <dbReference type="ChEBI" id="CHEBI:456216"/>
        <dbReference type="EC" id="2.7.1.107"/>
    </reaction>
</comment>
<keyword evidence="12 24" id="KW-0418">Kinase</keyword>
<dbReference type="GO" id="GO:0005886">
    <property type="term" value="C:plasma membrane"/>
    <property type="evidence" value="ECO:0007669"/>
    <property type="project" value="UniProtKB-SubCell"/>
</dbReference>
<evidence type="ECO:0000256" key="24">
    <source>
        <dbReference type="RuleBase" id="RU363065"/>
    </source>
</evidence>
<gene>
    <name evidence="25" type="ORF">NP7_09175</name>
</gene>
<dbReference type="STRING" id="34062.AXE82_05375"/>
<evidence type="ECO:0000256" key="2">
    <source>
        <dbReference type="ARBA" id="ARBA00005967"/>
    </source>
</evidence>
<sequence length="150" mass="16654">MTTMTSPSSNQRSDKFASHLQGYAAQTKGKTGLKRIINAAGYSKDGLVAAYQNEAAFRQVAWLNSILLVALIFLPFMMPIKMILVFSSFFSLIVELFNTGIEASIDHTSTERHPLAKIGKDVGSAAQLLALTMLFLLWMMALYTTFINFY</sequence>
<keyword evidence="13 22" id="KW-0067">ATP-binding</keyword>
<evidence type="ECO:0000256" key="4">
    <source>
        <dbReference type="ARBA" id="ARBA00017575"/>
    </source>
</evidence>
<evidence type="ECO:0000256" key="22">
    <source>
        <dbReference type="PIRSR" id="PIRSR600829-3"/>
    </source>
</evidence>
<comment type="caution">
    <text evidence="24">Lacks conserved residue(s) required for the propagation of feature annotation.</text>
</comment>
<dbReference type="EMBL" id="CP024443">
    <property type="protein sequence ID" value="ATR79398.1"/>
    <property type="molecule type" value="Genomic_DNA"/>
</dbReference>
<feature type="binding site" evidence="22">
    <location>
        <position position="35"/>
    </location>
    <ligand>
        <name>ATP</name>
        <dbReference type="ChEBI" id="CHEBI:30616"/>
    </ligand>
</feature>
<evidence type="ECO:0000256" key="13">
    <source>
        <dbReference type="ARBA" id="ARBA00022840"/>
    </source>
</evidence>
<dbReference type="InterPro" id="IPR000829">
    <property type="entry name" value="DAGK"/>
</dbReference>
<feature type="binding site" evidence="22">
    <location>
        <position position="54"/>
    </location>
    <ligand>
        <name>ATP</name>
        <dbReference type="ChEBI" id="CHEBI:30616"/>
    </ligand>
</feature>
<feature type="active site" description="Proton acceptor" evidence="20">
    <location>
        <position position="95"/>
    </location>
</feature>
<feature type="binding site" evidence="23">
    <location>
        <position position="54"/>
    </location>
    <ligand>
        <name>a divalent metal cation</name>
        <dbReference type="ChEBI" id="CHEBI:60240"/>
    </ligand>
</feature>
<feature type="binding site" evidence="21">
    <location>
        <position position="95"/>
    </location>
    <ligand>
        <name>substrate</name>
    </ligand>
</feature>
<keyword evidence="8 24" id="KW-0808">Transferase</keyword>
<feature type="binding site" evidence="21">
    <location>
        <position position="35"/>
    </location>
    <ligand>
        <name>substrate</name>
    </ligand>
</feature>
<evidence type="ECO:0000256" key="6">
    <source>
        <dbReference type="ARBA" id="ARBA00022516"/>
    </source>
</evidence>
<evidence type="ECO:0000256" key="1">
    <source>
        <dbReference type="ARBA" id="ARBA00004429"/>
    </source>
</evidence>
<evidence type="ECO:0000256" key="14">
    <source>
        <dbReference type="ARBA" id="ARBA00022842"/>
    </source>
</evidence>
<evidence type="ECO:0000256" key="11">
    <source>
        <dbReference type="ARBA" id="ARBA00022741"/>
    </source>
</evidence>
<dbReference type="InterPro" id="IPR033718">
    <property type="entry name" value="DAGK_prok"/>
</dbReference>
<evidence type="ECO:0000256" key="12">
    <source>
        <dbReference type="ARBA" id="ARBA00022777"/>
    </source>
</evidence>
<evidence type="ECO:0000256" key="5">
    <source>
        <dbReference type="ARBA" id="ARBA00022475"/>
    </source>
</evidence>
<keyword evidence="16 24" id="KW-0443">Lipid metabolism</keyword>
<evidence type="ECO:0000256" key="20">
    <source>
        <dbReference type="PIRSR" id="PIRSR600829-1"/>
    </source>
</evidence>
<comment type="similarity">
    <text evidence="2 24">Belongs to the bacterial diacylglycerol kinase family.</text>
</comment>
<dbReference type="GO" id="GO:0004143">
    <property type="term" value="F:ATP-dependent diacylglycerol kinase activity"/>
    <property type="evidence" value="ECO:0007669"/>
    <property type="project" value="UniProtKB-EC"/>
</dbReference>
<dbReference type="PANTHER" id="PTHR34299:SF1">
    <property type="entry name" value="DIACYLGLYCEROL KINASE"/>
    <property type="match status" value="1"/>
</dbReference>
<feature type="binding site" evidence="21">
    <location>
        <position position="124"/>
    </location>
    <ligand>
        <name>substrate</name>
    </ligand>
</feature>
<organism evidence="25 26">
    <name type="scientific">Faucicola osloensis</name>
    <name type="common">Moraxella osloensis</name>
    <dbReference type="NCBI Taxonomy" id="34062"/>
    <lineage>
        <taxon>Bacteria</taxon>
        <taxon>Pseudomonadati</taxon>
        <taxon>Pseudomonadota</taxon>
        <taxon>Gammaproteobacteria</taxon>
        <taxon>Moraxellales</taxon>
        <taxon>Moraxellaceae</taxon>
        <taxon>Faucicola</taxon>
    </lineage>
</organism>
<dbReference type="PANTHER" id="PTHR34299">
    <property type="entry name" value="DIACYLGLYCEROL KINASE"/>
    <property type="match status" value="1"/>
</dbReference>
<evidence type="ECO:0000256" key="7">
    <source>
        <dbReference type="ARBA" id="ARBA00022519"/>
    </source>
</evidence>
<keyword evidence="9 24" id="KW-0812">Transmembrane</keyword>
<keyword evidence="6" id="KW-0444">Lipid biosynthesis</keyword>
<evidence type="ECO:0000313" key="26">
    <source>
        <dbReference type="Proteomes" id="UP000229340"/>
    </source>
</evidence>
<evidence type="ECO:0000313" key="25">
    <source>
        <dbReference type="EMBL" id="ATR79398.1"/>
    </source>
</evidence>
<dbReference type="Pfam" id="PF01219">
    <property type="entry name" value="DAGK_prokar"/>
    <property type="match status" value="1"/>
</dbReference>
<evidence type="ECO:0000256" key="3">
    <source>
        <dbReference type="ARBA" id="ARBA00012133"/>
    </source>
</evidence>
<name>A0A2D2LWI9_FAUOS</name>
<feature type="transmembrane region" description="Helical" evidence="24">
    <location>
        <begin position="125"/>
        <end position="149"/>
    </location>
</feature>
<keyword evidence="18" id="KW-0594">Phospholipid biosynthesis</keyword>
<keyword evidence="14 23" id="KW-0460">Magnesium</keyword>
<evidence type="ECO:0000256" key="23">
    <source>
        <dbReference type="PIRSR" id="PIRSR600829-4"/>
    </source>
</evidence>
<reference evidence="26" key="1">
    <citation type="submission" date="2017-11" db="EMBL/GenBank/DDBJ databases">
        <title>Complete genome sequence of Moraxella osloensis NP7 isolated from human skin.</title>
        <authorList>
            <person name="Lee K."/>
            <person name="Lim J.Y."/>
            <person name="Hwang I."/>
        </authorList>
    </citation>
    <scope>NUCLEOTIDE SEQUENCE [LARGE SCALE GENOMIC DNA]</scope>
    <source>
        <strain evidence="26">NP7</strain>
    </source>
</reference>
<dbReference type="GO" id="GO:0005524">
    <property type="term" value="F:ATP binding"/>
    <property type="evidence" value="ECO:0007669"/>
    <property type="project" value="UniProtKB-KW"/>
</dbReference>
<evidence type="ECO:0000256" key="17">
    <source>
        <dbReference type="ARBA" id="ARBA00023136"/>
    </source>
</evidence>
<keyword evidence="17 24" id="KW-0472">Membrane</keyword>
<keyword evidence="11 22" id="KW-0547">Nucleotide-binding</keyword>
<feature type="binding site" evidence="22">
    <location>
        <position position="42"/>
    </location>
    <ligand>
        <name>ATP</name>
        <dbReference type="ChEBI" id="CHEBI:30616"/>
    </ligand>
</feature>
<feature type="binding site" evidence="22">
    <location>
        <begin position="120"/>
        <end position="121"/>
    </location>
    <ligand>
        <name>ATP</name>
        <dbReference type="ChEBI" id="CHEBI:30616"/>
    </ligand>
</feature>
<evidence type="ECO:0000256" key="21">
    <source>
        <dbReference type="PIRSR" id="PIRSR600829-2"/>
    </source>
</evidence>
<feature type="transmembrane region" description="Helical" evidence="24">
    <location>
        <begin position="56"/>
        <end position="76"/>
    </location>
</feature>
<evidence type="ECO:0000256" key="8">
    <source>
        <dbReference type="ARBA" id="ARBA00022679"/>
    </source>
</evidence>
<accession>A0A2D2LWI9</accession>
<feature type="binding site" evidence="23">
    <location>
        <position position="102"/>
    </location>
    <ligand>
        <name>a divalent metal cation</name>
        <dbReference type="ChEBI" id="CHEBI:60240"/>
    </ligand>
</feature>
<dbReference type="Proteomes" id="UP000229340">
    <property type="component" value="Chromosome"/>
</dbReference>
<dbReference type="GO" id="GO:0046872">
    <property type="term" value="F:metal ion binding"/>
    <property type="evidence" value="ECO:0007669"/>
    <property type="project" value="UniProtKB-KW"/>
</dbReference>
<keyword evidence="15 24" id="KW-1133">Transmembrane helix</keyword>
<dbReference type="EC" id="2.7.1.107" evidence="3 24"/>
<evidence type="ECO:0000256" key="19">
    <source>
        <dbReference type="ARBA" id="ARBA00023264"/>
    </source>
</evidence>
<dbReference type="AlphaFoldDB" id="A0A2D2LWI9"/>
<comment type="subcellular location">
    <subcellularLocation>
        <location evidence="1 24">Cell inner membrane</location>
        <topology evidence="1 24">Multi-pass membrane protein</topology>
    </subcellularLocation>
</comment>
<feature type="binding site" evidence="22">
    <location>
        <position position="102"/>
    </location>
    <ligand>
        <name>ATP</name>
        <dbReference type="ChEBI" id="CHEBI:30616"/>
    </ligand>
</feature>
<dbReference type="GO" id="GO:0006654">
    <property type="term" value="P:phosphatidic acid biosynthetic process"/>
    <property type="evidence" value="ECO:0007669"/>
    <property type="project" value="InterPro"/>
</dbReference>
<feature type="binding site" evidence="22">
    <location>
        <begin position="111"/>
        <end position="113"/>
    </location>
    <ligand>
        <name>ATP</name>
        <dbReference type="ChEBI" id="CHEBI:30616"/>
    </ligand>
</feature>
<comment type="function">
    <text evidence="24">Catalyzes the ATP-dependent phosphorylation of sn-l,2-diacylglycerol (DAG) to phosphatidic acid. Involved in the recycling of diacylglycerol produced as a by-product during membrane-derived oligosaccharide (MDO) biosynthesis.</text>
</comment>
<dbReference type="InterPro" id="IPR036945">
    <property type="entry name" value="DAGK_sf"/>
</dbReference>
<keyword evidence="5" id="KW-1003">Cell membrane</keyword>
<dbReference type="CDD" id="cd14264">
    <property type="entry name" value="DAGK_IM"/>
    <property type="match status" value="1"/>
</dbReference>
<evidence type="ECO:0000256" key="16">
    <source>
        <dbReference type="ARBA" id="ARBA00023098"/>
    </source>
</evidence>
<evidence type="ECO:0000256" key="15">
    <source>
        <dbReference type="ARBA" id="ARBA00022989"/>
    </source>
</evidence>
<keyword evidence="19 24" id="KW-1208">Phospholipid metabolism</keyword>
<dbReference type="Gene3D" id="1.10.287.3610">
    <property type="match status" value="1"/>
</dbReference>
<evidence type="ECO:0000256" key="18">
    <source>
        <dbReference type="ARBA" id="ARBA00023209"/>
    </source>
</evidence>
<protein>
    <recommendedName>
        <fullName evidence="4 24">Diacylglycerol kinase</fullName>
        <ecNumber evidence="3 24">2.7.1.107</ecNumber>
    </recommendedName>
</protein>
<comment type="cofactor">
    <cofactor evidence="23">
        <name>Mg(2+)</name>
        <dbReference type="ChEBI" id="CHEBI:18420"/>
    </cofactor>
    <text evidence="23">Mn(2+), Zn(2+), Cd(2+) and Co(2+) support activity to lesser extents.</text>
</comment>
<evidence type="ECO:0000256" key="10">
    <source>
        <dbReference type="ARBA" id="ARBA00022723"/>
    </source>
</evidence>
<proteinExistence type="inferred from homology"/>
<keyword evidence="7 24" id="KW-0997">Cell inner membrane</keyword>